<dbReference type="GeneID" id="68093378"/>
<gene>
    <name evidence="1" type="ORF">C9374_000922</name>
</gene>
<comment type="caution">
    <text evidence="1">The sequence shown here is derived from an EMBL/GenBank/DDBJ whole genome shotgun (WGS) entry which is preliminary data.</text>
</comment>
<evidence type="ECO:0000313" key="2">
    <source>
        <dbReference type="Proteomes" id="UP000816034"/>
    </source>
</evidence>
<evidence type="ECO:0000313" key="1">
    <source>
        <dbReference type="EMBL" id="KAG2388072.1"/>
    </source>
</evidence>
<dbReference type="AlphaFoldDB" id="A0AA88GSH8"/>
<name>A0AA88GSH8_NAELO</name>
<dbReference type="Proteomes" id="UP000816034">
    <property type="component" value="Unassembled WGS sequence"/>
</dbReference>
<sequence length="143" mass="16302">MMERNQASVTVRVSYTLSVMKPLQVTPQNEIQVKQTIHITNEFHVHRNDSLSRIEECISAILFVDVDHGEWSIISTIPDQFKTTSALSEDHNLVNPHDSKILINSKTSVKDLLFNDSGFTRLSFKLPRPIGHEITHVIVEIEI</sequence>
<organism evidence="1 2">
    <name type="scientific">Naegleria lovaniensis</name>
    <name type="common">Amoeba</name>
    <dbReference type="NCBI Taxonomy" id="51637"/>
    <lineage>
        <taxon>Eukaryota</taxon>
        <taxon>Discoba</taxon>
        <taxon>Heterolobosea</taxon>
        <taxon>Tetramitia</taxon>
        <taxon>Eutetramitia</taxon>
        <taxon>Vahlkampfiidae</taxon>
        <taxon>Naegleria</taxon>
    </lineage>
</organism>
<keyword evidence="2" id="KW-1185">Reference proteome</keyword>
<proteinExistence type="predicted"/>
<dbReference type="EMBL" id="PYSW02000011">
    <property type="protein sequence ID" value="KAG2388072.1"/>
    <property type="molecule type" value="Genomic_DNA"/>
</dbReference>
<dbReference type="RefSeq" id="XP_044552064.1">
    <property type="nucleotide sequence ID" value="XM_044699383.1"/>
</dbReference>
<accession>A0AA88GSH8</accession>
<protein>
    <submittedName>
        <fullName evidence="1">Uncharacterized protein</fullName>
    </submittedName>
</protein>
<reference evidence="1 2" key="1">
    <citation type="journal article" date="2018" name="BMC Genomics">
        <title>The genome of Naegleria lovaniensis, the basis for a comparative approach to unravel pathogenicity factors of the human pathogenic amoeba N. fowleri.</title>
        <authorList>
            <person name="Liechti N."/>
            <person name="Schurch N."/>
            <person name="Bruggmann R."/>
            <person name="Wittwer M."/>
        </authorList>
    </citation>
    <scope>NUCLEOTIDE SEQUENCE [LARGE SCALE GENOMIC DNA]</scope>
    <source>
        <strain evidence="1 2">ATCC 30569</strain>
    </source>
</reference>